<evidence type="ECO:0000256" key="2">
    <source>
        <dbReference type="ARBA" id="ARBA00009136"/>
    </source>
</evidence>
<evidence type="ECO:0000313" key="11">
    <source>
        <dbReference type="Proteomes" id="UP001217918"/>
    </source>
</evidence>
<dbReference type="PROSITE" id="PS00141">
    <property type="entry name" value="ASP_PROTEASE"/>
    <property type="match status" value="1"/>
</dbReference>
<dbReference type="PANTHER" id="PTHR12917">
    <property type="entry name" value="ASPARTYL PROTEASE DDI-RELATED"/>
    <property type="match status" value="1"/>
</dbReference>
<dbReference type="GO" id="GO:0006508">
    <property type="term" value="P:proteolysis"/>
    <property type="evidence" value="ECO:0007669"/>
    <property type="project" value="UniProtKB-KW"/>
</dbReference>
<keyword evidence="7" id="KW-0378">Hydrolase</keyword>
<dbReference type="InterPro" id="IPR033882">
    <property type="entry name" value="DDI1_N"/>
</dbReference>
<evidence type="ECO:0000256" key="4">
    <source>
        <dbReference type="ARBA" id="ARBA00021491"/>
    </source>
</evidence>
<evidence type="ECO:0000259" key="9">
    <source>
        <dbReference type="PROSITE" id="PS50175"/>
    </source>
</evidence>
<evidence type="ECO:0000259" key="8">
    <source>
        <dbReference type="PROSITE" id="PS50053"/>
    </source>
</evidence>
<evidence type="ECO:0000256" key="1">
    <source>
        <dbReference type="ARBA" id="ARBA00003231"/>
    </source>
</evidence>
<comment type="similarity">
    <text evidence="2">Belongs to the DDI1 family.</text>
</comment>
<proteinExistence type="inferred from homology"/>
<dbReference type="PROSITE" id="PS50053">
    <property type="entry name" value="UBIQUITIN_2"/>
    <property type="match status" value="1"/>
</dbReference>
<evidence type="ECO:0000256" key="3">
    <source>
        <dbReference type="ARBA" id="ARBA00011128"/>
    </source>
</evidence>
<dbReference type="GO" id="GO:0004190">
    <property type="term" value="F:aspartic-type endopeptidase activity"/>
    <property type="evidence" value="ECO:0007669"/>
    <property type="project" value="UniProtKB-KW"/>
</dbReference>
<gene>
    <name evidence="10" type="ORF">P8C59_001306</name>
</gene>
<protein>
    <recommendedName>
        <fullName evidence="4">DNA damage-inducible protein 1</fullName>
    </recommendedName>
</protein>
<dbReference type="AlphaFoldDB" id="A0AAD9HXX1"/>
<sequence length="378" mass="42113">MGSRTLLRRQTAKMRITLTITNPEGQMDDQDLLSLDVFPDMTLATLKSSIHSETRIELMSQHVYHNGRLINDDSKTLQQLQIGDGEMLALHVRDMRGTTGLPEQPARNSARQDPELVRLQILGDPQLRNQVLQSQPQLAAALEDPRRFAQIMDELYDGERRERLARQRQIEALNADPFDVEAQARIEEMIRQERVVENLQNAMEHNPEVFGRVNMLYLDVEVNGYKTKALVDSGAQTTIMSPACAEACGIMRLVDKRFAGIARGVGTANIIGRVHSAQIKIGSLFLMCSFTVMEGKNVDLLLGLDMLKRHQAVIDLGQGKIVIQGVDISFLGEADIPGARDEIYEEEPKVAGPQPLLQRARASPGIISTDLSNSALMR</sequence>
<comment type="function">
    <text evidence="1">Probable aspartic protease. May be involved in the regulation of exocytosis. Acts as a linker between the 19S proteasome and polyubiquitinated proteins via UBA domain interactions with ubiquitin for their subsequent degradation. Required for S-phase checkpoint control.</text>
</comment>
<evidence type="ECO:0000256" key="5">
    <source>
        <dbReference type="ARBA" id="ARBA00022670"/>
    </source>
</evidence>
<keyword evidence="6" id="KW-0064">Aspartyl protease</keyword>
<dbReference type="InterPro" id="IPR021109">
    <property type="entry name" value="Peptidase_aspartic_dom_sf"/>
</dbReference>
<reference evidence="10" key="1">
    <citation type="journal article" date="2023" name="Mol. Plant Microbe Interact.">
        <title>Elucidating the Obligate Nature and Biological Capacity of an Invasive Fungal Corn Pathogen.</title>
        <authorList>
            <person name="MacCready J.S."/>
            <person name="Roggenkamp E.M."/>
            <person name="Gdanetz K."/>
            <person name="Chilvers M.I."/>
        </authorList>
    </citation>
    <scope>NUCLEOTIDE SEQUENCE</scope>
    <source>
        <strain evidence="10">PM02</strain>
    </source>
</reference>
<dbReference type="InterPro" id="IPR029071">
    <property type="entry name" value="Ubiquitin-like_domsf"/>
</dbReference>
<keyword evidence="5" id="KW-0645">Protease</keyword>
<accession>A0AAD9HXX1</accession>
<dbReference type="Pfam" id="PF09668">
    <property type="entry name" value="Asp_protease"/>
    <property type="match status" value="1"/>
</dbReference>
<dbReference type="Gene3D" id="2.40.70.10">
    <property type="entry name" value="Acid Proteases"/>
    <property type="match status" value="1"/>
</dbReference>
<dbReference type="CDD" id="cd05479">
    <property type="entry name" value="RP_DDI"/>
    <property type="match status" value="1"/>
</dbReference>
<evidence type="ECO:0000256" key="6">
    <source>
        <dbReference type="ARBA" id="ARBA00022750"/>
    </source>
</evidence>
<dbReference type="InterPro" id="IPR019103">
    <property type="entry name" value="Peptidase_aspartic_DDI1-type"/>
</dbReference>
<dbReference type="PROSITE" id="PS50175">
    <property type="entry name" value="ASP_PROT_RETROV"/>
    <property type="match status" value="1"/>
</dbReference>
<comment type="subunit">
    <text evidence="3">Binds ubiquitin and polyubiquitinated proteins.</text>
</comment>
<dbReference type="Gene3D" id="3.10.20.90">
    <property type="entry name" value="Phosphatidylinositol 3-kinase Catalytic Subunit, Chain A, domain 1"/>
    <property type="match status" value="1"/>
</dbReference>
<dbReference type="PANTHER" id="PTHR12917:SF1">
    <property type="entry name" value="AT13091P"/>
    <property type="match status" value="1"/>
</dbReference>
<name>A0AAD9HXX1_9PEZI</name>
<dbReference type="InterPro" id="IPR000626">
    <property type="entry name" value="Ubiquitin-like_dom"/>
</dbReference>
<keyword evidence="11" id="KW-1185">Reference proteome</keyword>
<dbReference type="Proteomes" id="UP001217918">
    <property type="component" value="Unassembled WGS sequence"/>
</dbReference>
<dbReference type="EMBL" id="JAQQPM010000001">
    <property type="protein sequence ID" value="KAK2067579.1"/>
    <property type="molecule type" value="Genomic_DNA"/>
</dbReference>
<dbReference type="InterPro" id="IPR001995">
    <property type="entry name" value="Peptidase_A2_cat"/>
</dbReference>
<dbReference type="CDD" id="cd01796">
    <property type="entry name" value="Ubl_Ddi1_like"/>
    <property type="match status" value="1"/>
</dbReference>
<dbReference type="Pfam" id="PF00240">
    <property type="entry name" value="ubiquitin"/>
    <property type="match status" value="1"/>
</dbReference>
<comment type="caution">
    <text evidence="10">The sequence shown here is derived from an EMBL/GenBank/DDBJ whole genome shotgun (WGS) entry which is preliminary data.</text>
</comment>
<dbReference type="SUPFAM" id="SSF50630">
    <property type="entry name" value="Acid proteases"/>
    <property type="match status" value="1"/>
</dbReference>
<feature type="domain" description="Ubiquitin-like" evidence="8">
    <location>
        <begin position="16"/>
        <end position="97"/>
    </location>
</feature>
<dbReference type="SMART" id="SM00213">
    <property type="entry name" value="UBQ"/>
    <property type="match status" value="1"/>
</dbReference>
<evidence type="ECO:0000313" key="10">
    <source>
        <dbReference type="EMBL" id="KAK2067579.1"/>
    </source>
</evidence>
<dbReference type="InterPro" id="IPR001969">
    <property type="entry name" value="Aspartic_peptidase_AS"/>
</dbReference>
<feature type="domain" description="Peptidase A2" evidence="9">
    <location>
        <begin position="227"/>
        <end position="306"/>
    </location>
</feature>
<dbReference type="SUPFAM" id="SSF54236">
    <property type="entry name" value="Ubiquitin-like"/>
    <property type="match status" value="1"/>
</dbReference>
<organism evidence="10 11">
    <name type="scientific">Phyllachora maydis</name>
    <dbReference type="NCBI Taxonomy" id="1825666"/>
    <lineage>
        <taxon>Eukaryota</taxon>
        <taxon>Fungi</taxon>
        <taxon>Dikarya</taxon>
        <taxon>Ascomycota</taxon>
        <taxon>Pezizomycotina</taxon>
        <taxon>Sordariomycetes</taxon>
        <taxon>Sordariomycetidae</taxon>
        <taxon>Phyllachorales</taxon>
        <taxon>Phyllachoraceae</taxon>
        <taxon>Phyllachora</taxon>
    </lineage>
</organism>
<evidence type="ECO:0000256" key="7">
    <source>
        <dbReference type="ARBA" id="ARBA00022801"/>
    </source>
</evidence>